<evidence type="ECO:0000313" key="2">
    <source>
        <dbReference type="Proteomes" id="UP000006324"/>
    </source>
</evidence>
<reference evidence="1 2" key="1">
    <citation type="submission" date="2012-09" db="EMBL/GenBank/DDBJ databases">
        <authorList>
            <person name="Harkins D.M."/>
            <person name="Durkin A.S."/>
            <person name="Brinkac L.M."/>
            <person name="Selengut J.D."/>
            <person name="Sanka R."/>
            <person name="DePew J."/>
            <person name="Purushe J."/>
            <person name="Chanthongthip A."/>
            <person name="Lattana O."/>
            <person name="Phetsouvanh R."/>
            <person name="Newton P.N."/>
            <person name="Vinetz J.M."/>
            <person name="Sutton G.G."/>
            <person name="Nelson W.C."/>
            <person name="Fouts D.E."/>
        </authorList>
    </citation>
    <scope>NUCLEOTIDE SEQUENCE [LARGE SCALE GENOMIC DNA]</scope>
    <source>
        <strain evidence="1 2">UI 12621</strain>
    </source>
</reference>
<gene>
    <name evidence="1" type="ORF">LEP1GSC104_3883</name>
</gene>
<accession>A0A0F6HGM0</accession>
<name>A0A0F6HGM0_LEPIR</name>
<dbReference type="NCBIfam" id="TIGR04388">
    <property type="entry name" value="Lepto_longest"/>
    <property type="match status" value="1"/>
</dbReference>
<organism evidence="1 2">
    <name type="scientific">Leptospira interrogans str. UI 12621</name>
    <dbReference type="NCBI Taxonomy" id="1049937"/>
    <lineage>
        <taxon>Bacteria</taxon>
        <taxon>Pseudomonadati</taxon>
        <taxon>Spirochaetota</taxon>
        <taxon>Spirochaetia</taxon>
        <taxon>Leptospirales</taxon>
        <taxon>Leptospiraceae</taxon>
        <taxon>Leptospira</taxon>
    </lineage>
</organism>
<evidence type="ECO:0000313" key="1">
    <source>
        <dbReference type="EMBL" id="EKO27531.1"/>
    </source>
</evidence>
<comment type="caution">
    <text evidence="1">The sequence shown here is derived from an EMBL/GenBank/DDBJ whole genome shotgun (WGS) entry which is preliminary data.</text>
</comment>
<dbReference type="Proteomes" id="UP000006324">
    <property type="component" value="Unassembled WGS sequence"/>
</dbReference>
<sequence length="92" mass="10469">MTVGDWIQSKEGCGKNLMNGNCNQYIENKYESVTIGSDGTITANRKIYNGTTSQCGADLHNQVRTVITKTIEWLRSRLRIRKRFCWEGVRPG</sequence>
<proteinExistence type="predicted"/>
<protein>
    <submittedName>
        <fullName evidence="1">Uncharacterized protein</fullName>
    </submittedName>
</protein>
<dbReference type="AlphaFoldDB" id="A0A0F6HGM0"/>
<dbReference type="EMBL" id="AHNQ02000002">
    <property type="protein sequence ID" value="EKO27531.1"/>
    <property type="molecule type" value="Genomic_DNA"/>
</dbReference>
<dbReference type="InterPro" id="IPR030885">
    <property type="entry name" value="Lepto_longest"/>
</dbReference>